<evidence type="ECO:0000313" key="4">
    <source>
        <dbReference type="EMBL" id="TCO64287.1"/>
    </source>
</evidence>
<dbReference type="InterPro" id="IPR001466">
    <property type="entry name" value="Beta-lactam-related"/>
</dbReference>
<dbReference type="InterPro" id="IPR012338">
    <property type="entry name" value="Beta-lactam/transpept-like"/>
</dbReference>
<feature type="chain" id="PRO_5020572014" evidence="2">
    <location>
        <begin position="25"/>
        <end position="581"/>
    </location>
</feature>
<organism evidence="4 5">
    <name type="scientific">Actinocrispum wychmicini</name>
    <dbReference type="NCBI Taxonomy" id="1213861"/>
    <lineage>
        <taxon>Bacteria</taxon>
        <taxon>Bacillati</taxon>
        <taxon>Actinomycetota</taxon>
        <taxon>Actinomycetes</taxon>
        <taxon>Pseudonocardiales</taxon>
        <taxon>Pseudonocardiaceae</taxon>
        <taxon>Actinocrispum</taxon>
    </lineage>
</organism>
<keyword evidence="1" id="KW-0378">Hydrolase</keyword>
<evidence type="ECO:0000256" key="1">
    <source>
        <dbReference type="ARBA" id="ARBA00022801"/>
    </source>
</evidence>
<dbReference type="PANTHER" id="PTHR43283:SF11">
    <property type="entry name" value="BETA-LACTAMASE-RELATED DOMAIN-CONTAINING PROTEIN"/>
    <property type="match status" value="1"/>
</dbReference>
<accession>A0A4R2JYA3</accession>
<evidence type="ECO:0000259" key="3">
    <source>
        <dbReference type="Pfam" id="PF00144"/>
    </source>
</evidence>
<dbReference type="Proteomes" id="UP000295680">
    <property type="component" value="Unassembled WGS sequence"/>
</dbReference>
<keyword evidence="5" id="KW-1185">Reference proteome</keyword>
<evidence type="ECO:0000313" key="5">
    <source>
        <dbReference type="Proteomes" id="UP000295680"/>
    </source>
</evidence>
<proteinExistence type="predicted"/>
<dbReference type="EMBL" id="SLWS01000001">
    <property type="protein sequence ID" value="TCO64287.1"/>
    <property type="molecule type" value="Genomic_DNA"/>
</dbReference>
<dbReference type="AlphaFoldDB" id="A0A4R2JYA3"/>
<dbReference type="Pfam" id="PF00144">
    <property type="entry name" value="Beta-lactamase"/>
    <property type="match status" value="1"/>
</dbReference>
<dbReference type="RefSeq" id="WP_424923325.1">
    <property type="nucleotide sequence ID" value="NZ_SLWS01000001.1"/>
</dbReference>
<sequence length="581" mass="63167">MFRRAAVMLTVMGVAGATAVAADAYPWHNNRFDRPEHGFAPTWTTLHDGSPRDVGLDPGPIDASVRQIDEWTRTNPTVPAVPHPLMSGVVTMLVHDGVVVERSHAGYASQYADQQGTLLPSDQRVPMRDDTIFDMASISKLFTSIAVMQLVERGKVDVDAPVSRYLPEFGVNGKAGITVKQLLTHVSGLDADLPLWRDWPDKAARIKAVMDVAPINPPGTVYKYSDLNLITLGVMIERLTGSTLDNVVRTGITEPLRMVDTGYNPPASKLDRIAATEYQISPPRGMVRGQVHDENAWSLDGVAGHAGVFSTARDMAILGQTFLNGGIYAGRRILREDTVRAMLTDYNGAFPGNAHGLGFELDQMFYMGGLSGPVTAGHTGYTGTTLVVDLASRSIAILLSNRVHPNRGWGSINPAREALATGLARALAVPPRHGRDYWFTGIGNSTTATLSTQELAAGDSPIRVTFDTFVDSESTDHLVLESSNDGVRWQSVAVVAHGPGAPPGSTDWLAGHGHRTWWFVEATVPPTPKIRFRWRLTTDRLYTGRGDGVDNIKITQGSRTLLDGEKQPTVLDSQGWDRRIR</sequence>
<keyword evidence="2" id="KW-0732">Signal</keyword>
<name>A0A4R2JYA3_9PSEU</name>
<dbReference type="SUPFAM" id="SSF56601">
    <property type="entry name" value="beta-lactamase/transpeptidase-like"/>
    <property type="match status" value="1"/>
</dbReference>
<feature type="signal peptide" evidence="2">
    <location>
        <begin position="1"/>
        <end position="24"/>
    </location>
</feature>
<comment type="caution">
    <text evidence="4">The sequence shown here is derived from an EMBL/GenBank/DDBJ whole genome shotgun (WGS) entry which is preliminary data.</text>
</comment>
<dbReference type="GO" id="GO:0016787">
    <property type="term" value="F:hydrolase activity"/>
    <property type="evidence" value="ECO:0007669"/>
    <property type="project" value="UniProtKB-KW"/>
</dbReference>
<gene>
    <name evidence="4" type="ORF">EV192_10153</name>
</gene>
<protein>
    <submittedName>
        <fullName evidence="4">CubicO group peptidase (Beta-lactamase class C family)</fullName>
    </submittedName>
</protein>
<evidence type="ECO:0000256" key="2">
    <source>
        <dbReference type="SAM" id="SignalP"/>
    </source>
</evidence>
<dbReference type="Gene3D" id="3.40.710.10">
    <property type="entry name" value="DD-peptidase/beta-lactamase superfamily"/>
    <property type="match status" value="1"/>
</dbReference>
<dbReference type="PANTHER" id="PTHR43283">
    <property type="entry name" value="BETA-LACTAMASE-RELATED"/>
    <property type="match status" value="1"/>
</dbReference>
<dbReference type="InterPro" id="IPR050789">
    <property type="entry name" value="Diverse_Enzym_Activities"/>
</dbReference>
<reference evidence="4 5" key="1">
    <citation type="submission" date="2019-03" db="EMBL/GenBank/DDBJ databases">
        <title>Genomic Encyclopedia of Type Strains, Phase IV (KMG-IV): sequencing the most valuable type-strain genomes for metagenomic binning, comparative biology and taxonomic classification.</title>
        <authorList>
            <person name="Goeker M."/>
        </authorList>
    </citation>
    <scope>NUCLEOTIDE SEQUENCE [LARGE SCALE GENOMIC DNA]</scope>
    <source>
        <strain evidence="4 5">DSM 45934</strain>
    </source>
</reference>
<feature type="domain" description="Beta-lactamase-related" evidence="3">
    <location>
        <begin position="87"/>
        <end position="416"/>
    </location>
</feature>